<name>L1J7G2_GUITC</name>
<dbReference type="Proteomes" id="UP000011087">
    <property type="component" value="Unassembled WGS sequence"/>
</dbReference>
<evidence type="ECO:0000313" key="3">
    <source>
        <dbReference type="EMBL" id="EKX44478.1"/>
    </source>
</evidence>
<gene>
    <name evidence="3" type="ORF">GUITHDRAFT_109599</name>
</gene>
<dbReference type="EnsemblProtists" id="EKX44478">
    <property type="protein sequence ID" value="EKX44478"/>
    <property type="gene ID" value="GUITHDRAFT_109599"/>
</dbReference>
<organism evidence="3">
    <name type="scientific">Guillardia theta (strain CCMP2712)</name>
    <name type="common">Cryptophyte</name>
    <dbReference type="NCBI Taxonomy" id="905079"/>
    <lineage>
        <taxon>Eukaryota</taxon>
        <taxon>Cryptophyceae</taxon>
        <taxon>Pyrenomonadales</taxon>
        <taxon>Geminigeraceae</taxon>
        <taxon>Guillardia</taxon>
    </lineage>
</organism>
<dbReference type="GeneID" id="17301156"/>
<feature type="coiled-coil region" evidence="1">
    <location>
        <begin position="129"/>
        <end position="156"/>
    </location>
</feature>
<dbReference type="AlphaFoldDB" id="L1J7G2"/>
<evidence type="ECO:0000256" key="1">
    <source>
        <dbReference type="SAM" id="Coils"/>
    </source>
</evidence>
<dbReference type="HOGENOM" id="CLU_1083578_0_0_1"/>
<protein>
    <recommendedName>
        <fullName evidence="6">Dynein regulatory complex protein 10</fullName>
    </recommendedName>
</protein>
<dbReference type="EMBL" id="JH993004">
    <property type="protein sequence ID" value="EKX44478.1"/>
    <property type="molecule type" value="Genomic_DNA"/>
</dbReference>
<evidence type="ECO:0000256" key="2">
    <source>
        <dbReference type="SAM" id="MobiDB-lite"/>
    </source>
</evidence>
<feature type="coiled-coil region" evidence="1">
    <location>
        <begin position="201"/>
        <end position="229"/>
    </location>
</feature>
<feature type="region of interest" description="Disordered" evidence="2">
    <location>
        <begin position="90"/>
        <end position="126"/>
    </location>
</feature>
<evidence type="ECO:0008006" key="6">
    <source>
        <dbReference type="Google" id="ProtNLM"/>
    </source>
</evidence>
<reference evidence="4" key="3">
    <citation type="submission" date="2016-03" db="UniProtKB">
        <authorList>
            <consortium name="EnsemblProtists"/>
        </authorList>
    </citation>
    <scope>IDENTIFICATION</scope>
</reference>
<keyword evidence="5" id="KW-1185">Reference proteome</keyword>
<feature type="compositionally biased region" description="Polar residues" evidence="2">
    <location>
        <begin position="98"/>
        <end position="109"/>
    </location>
</feature>
<evidence type="ECO:0000313" key="5">
    <source>
        <dbReference type="Proteomes" id="UP000011087"/>
    </source>
</evidence>
<dbReference type="PaxDb" id="55529-EKX44478"/>
<keyword evidence="1" id="KW-0175">Coiled coil</keyword>
<proteinExistence type="predicted"/>
<evidence type="ECO:0000313" key="4">
    <source>
        <dbReference type="EnsemblProtists" id="EKX44478"/>
    </source>
</evidence>
<reference evidence="3 5" key="1">
    <citation type="journal article" date="2012" name="Nature">
        <title>Algal genomes reveal evolutionary mosaicism and the fate of nucleomorphs.</title>
        <authorList>
            <consortium name="DOE Joint Genome Institute"/>
            <person name="Curtis B.A."/>
            <person name="Tanifuji G."/>
            <person name="Burki F."/>
            <person name="Gruber A."/>
            <person name="Irimia M."/>
            <person name="Maruyama S."/>
            <person name="Arias M.C."/>
            <person name="Ball S.G."/>
            <person name="Gile G.H."/>
            <person name="Hirakawa Y."/>
            <person name="Hopkins J.F."/>
            <person name="Kuo A."/>
            <person name="Rensing S.A."/>
            <person name="Schmutz J."/>
            <person name="Symeonidi A."/>
            <person name="Elias M."/>
            <person name="Eveleigh R.J."/>
            <person name="Herman E.K."/>
            <person name="Klute M.J."/>
            <person name="Nakayama T."/>
            <person name="Obornik M."/>
            <person name="Reyes-Prieto A."/>
            <person name="Armbrust E.V."/>
            <person name="Aves S.J."/>
            <person name="Beiko R.G."/>
            <person name="Coutinho P."/>
            <person name="Dacks J.B."/>
            <person name="Durnford D.G."/>
            <person name="Fast N.M."/>
            <person name="Green B.R."/>
            <person name="Grisdale C.J."/>
            <person name="Hempel F."/>
            <person name="Henrissat B."/>
            <person name="Hoppner M.P."/>
            <person name="Ishida K."/>
            <person name="Kim E."/>
            <person name="Koreny L."/>
            <person name="Kroth P.G."/>
            <person name="Liu Y."/>
            <person name="Malik S.B."/>
            <person name="Maier U.G."/>
            <person name="McRose D."/>
            <person name="Mock T."/>
            <person name="Neilson J.A."/>
            <person name="Onodera N.T."/>
            <person name="Poole A.M."/>
            <person name="Pritham E.J."/>
            <person name="Richards T.A."/>
            <person name="Rocap G."/>
            <person name="Roy S.W."/>
            <person name="Sarai C."/>
            <person name="Schaack S."/>
            <person name="Shirato S."/>
            <person name="Slamovits C.H."/>
            <person name="Spencer D.F."/>
            <person name="Suzuki S."/>
            <person name="Worden A.Z."/>
            <person name="Zauner S."/>
            <person name="Barry K."/>
            <person name="Bell C."/>
            <person name="Bharti A.K."/>
            <person name="Crow J.A."/>
            <person name="Grimwood J."/>
            <person name="Kramer R."/>
            <person name="Lindquist E."/>
            <person name="Lucas S."/>
            <person name="Salamov A."/>
            <person name="McFadden G.I."/>
            <person name="Lane C.E."/>
            <person name="Keeling P.J."/>
            <person name="Gray M.W."/>
            <person name="Grigoriev I.V."/>
            <person name="Archibald J.M."/>
        </authorList>
    </citation>
    <scope>NUCLEOTIDE SEQUENCE</scope>
    <source>
        <strain evidence="3 5">CCMP2712</strain>
    </source>
</reference>
<accession>L1J7G2</accession>
<sequence length="257" mass="29198">MEEADASNVAEAERRYLLSLLTMAEELLSLLPETVKKKYGIIKGTLAVRLGSKISNLPKTSNVAEGITSCCEEFARLEVLLEQELQLESNPDVHGNDDLSNPNASNSGTDSRKSKTGSQPGREMRQMEINEIVKERDEARMEIDRLAQELHKSNGLLENAILRALQAEQMKTNYDKWIKETEDQYQATIEMHEHELRSYYEEVMETKLKQAEAEKRECLRNLRSELECKHAKALASAQASYAEKLQAADERVSNMHL</sequence>
<dbReference type="RefSeq" id="XP_005831458.1">
    <property type="nucleotide sequence ID" value="XM_005831401.1"/>
</dbReference>
<reference evidence="5" key="2">
    <citation type="submission" date="2012-11" db="EMBL/GenBank/DDBJ databases">
        <authorList>
            <person name="Kuo A."/>
            <person name="Curtis B.A."/>
            <person name="Tanifuji G."/>
            <person name="Burki F."/>
            <person name="Gruber A."/>
            <person name="Irimia M."/>
            <person name="Maruyama S."/>
            <person name="Arias M.C."/>
            <person name="Ball S.G."/>
            <person name="Gile G.H."/>
            <person name="Hirakawa Y."/>
            <person name="Hopkins J.F."/>
            <person name="Rensing S.A."/>
            <person name="Schmutz J."/>
            <person name="Symeonidi A."/>
            <person name="Elias M."/>
            <person name="Eveleigh R.J."/>
            <person name="Herman E.K."/>
            <person name="Klute M.J."/>
            <person name="Nakayama T."/>
            <person name="Obornik M."/>
            <person name="Reyes-Prieto A."/>
            <person name="Armbrust E.V."/>
            <person name="Aves S.J."/>
            <person name="Beiko R.G."/>
            <person name="Coutinho P."/>
            <person name="Dacks J.B."/>
            <person name="Durnford D.G."/>
            <person name="Fast N.M."/>
            <person name="Green B.R."/>
            <person name="Grisdale C."/>
            <person name="Hempe F."/>
            <person name="Henrissat B."/>
            <person name="Hoppner M.P."/>
            <person name="Ishida K.-I."/>
            <person name="Kim E."/>
            <person name="Koreny L."/>
            <person name="Kroth P.G."/>
            <person name="Liu Y."/>
            <person name="Malik S.-B."/>
            <person name="Maier U.G."/>
            <person name="McRose D."/>
            <person name="Mock T."/>
            <person name="Neilson J.A."/>
            <person name="Onodera N.T."/>
            <person name="Poole A.M."/>
            <person name="Pritham E.J."/>
            <person name="Richards T.A."/>
            <person name="Rocap G."/>
            <person name="Roy S.W."/>
            <person name="Sarai C."/>
            <person name="Schaack S."/>
            <person name="Shirato S."/>
            <person name="Slamovits C.H."/>
            <person name="Spencer D.F."/>
            <person name="Suzuki S."/>
            <person name="Worden A.Z."/>
            <person name="Zauner S."/>
            <person name="Barry K."/>
            <person name="Bell C."/>
            <person name="Bharti A.K."/>
            <person name="Crow J.A."/>
            <person name="Grimwood J."/>
            <person name="Kramer R."/>
            <person name="Lindquist E."/>
            <person name="Lucas S."/>
            <person name="Salamov A."/>
            <person name="McFadden G.I."/>
            <person name="Lane C.E."/>
            <person name="Keeling P.J."/>
            <person name="Gray M.W."/>
            <person name="Grigoriev I.V."/>
            <person name="Archibald J.M."/>
        </authorList>
    </citation>
    <scope>NUCLEOTIDE SEQUENCE</scope>
    <source>
        <strain evidence="5">CCMP2712</strain>
    </source>
</reference>
<dbReference type="KEGG" id="gtt:GUITHDRAFT_109599"/>